<evidence type="ECO:0000313" key="3">
    <source>
        <dbReference type="Proteomes" id="UP000660262"/>
    </source>
</evidence>
<evidence type="ECO:0000259" key="1">
    <source>
        <dbReference type="PROSITE" id="PS51154"/>
    </source>
</evidence>
<dbReference type="OrthoDB" id="6133115at2759"/>
<dbReference type="SUPFAM" id="SSF52949">
    <property type="entry name" value="Macro domain-like"/>
    <property type="match status" value="1"/>
</dbReference>
<evidence type="ECO:0000313" key="2">
    <source>
        <dbReference type="EMBL" id="GHP07050.1"/>
    </source>
</evidence>
<name>A0A830HMN8_9CHLO</name>
<dbReference type="PROSITE" id="PS51154">
    <property type="entry name" value="MACRO"/>
    <property type="match status" value="1"/>
</dbReference>
<dbReference type="Proteomes" id="UP000660262">
    <property type="component" value="Unassembled WGS sequence"/>
</dbReference>
<dbReference type="AlphaFoldDB" id="A0A830HMN8"/>
<dbReference type="EMBL" id="BNJQ01000015">
    <property type="protein sequence ID" value="GHP07050.1"/>
    <property type="molecule type" value="Genomic_DNA"/>
</dbReference>
<protein>
    <recommendedName>
        <fullName evidence="1">Macro domain-containing protein</fullName>
    </recommendedName>
</protein>
<keyword evidence="3" id="KW-1185">Reference proteome</keyword>
<sequence>MASVVARYAVNHLSAFTSFPGREGKSPALALKSLEVFISPCVVAFPPFPPRSNDSSHAHAAVALINPANERLEGAKFSPGDAHKYLPPLAGGDAFRYPLVYPEQCVDGLVHEAAGARLAAALAADYPVLKGEERERIRCRPGRAAVSRSYGGLVQNFGSIVHAVAPRFDVGVDVAAWRTRLTSTWHSALSKAHESGATFAVSPLLGSGGLGAPYADAADVAASAALSWRGHDDGASPTTALALQIVVQDDADADTLVGAIEARGATRID</sequence>
<dbReference type="Pfam" id="PF01661">
    <property type="entry name" value="Macro"/>
    <property type="match status" value="1"/>
</dbReference>
<gene>
    <name evidence="2" type="ORF">PPROV_000579300</name>
</gene>
<proteinExistence type="predicted"/>
<accession>A0A830HMN8</accession>
<comment type="caution">
    <text evidence="2">The sequence shown here is derived from an EMBL/GenBank/DDBJ whole genome shotgun (WGS) entry which is preliminary data.</text>
</comment>
<reference evidence="2" key="1">
    <citation type="submission" date="2020-10" db="EMBL/GenBank/DDBJ databases">
        <title>Unveiling of a novel bifunctional photoreceptor, Dualchrome1, isolated from a cosmopolitan green alga.</title>
        <authorList>
            <person name="Suzuki S."/>
            <person name="Kawachi M."/>
        </authorList>
    </citation>
    <scope>NUCLEOTIDE SEQUENCE</scope>
    <source>
        <strain evidence="2">NIES 2893</strain>
    </source>
</reference>
<dbReference type="Gene3D" id="3.40.220.10">
    <property type="entry name" value="Leucine Aminopeptidase, subunit E, domain 1"/>
    <property type="match status" value="1"/>
</dbReference>
<organism evidence="2 3">
    <name type="scientific">Pycnococcus provasolii</name>
    <dbReference type="NCBI Taxonomy" id="41880"/>
    <lineage>
        <taxon>Eukaryota</taxon>
        <taxon>Viridiplantae</taxon>
        <taxon>Chlorophyta</taxon>
        <taxon>Pseudoscourfieldiophyceae</taxon>
        <taxon>Pseudoscourfieldiales</taxon>
        <taxon>Pycnococcaceae</taxon>
        <taxon>Pycnococcus</taxon>
    </lineage>
</organism>
<feature type="domain" description="Macro" evidence="1">
    <location>
        <begin position="1"/>
        <end position="264"/>
    </location>
</feature>
<dbReference type="InterPro" id="IPR043472">
    <property type="entry name" value="Macro_dom-like"/>
</dbReference>
<dbReference type="InterPro" id="IPR002589">
    <property type="entry name" value="Macro_dom"/>
</dbReference>